<dbReference type="Pfam" id="PF13193">
    <property type="entry name" value="AMP-binding_C"/>
    <property type="match status" value="1"/>
</dbReference>
<sequence length="502" mass="53751">MSIVRDHARERGAAPALTGDGRTVGYAELDERSSWAARALEAAGLGYGSRVAYVGKNAPEFFDVLFGAAKIGAVTAPVNWRLTPAEIAAIVADAEAAVTVLDAEFASLAGDLPGRVVLTGDGYERWLAGHPADDPGFVGEPGDIVVQLYTSGTTGVPKGVQLSNANFEVGERMAARWRLDGSSVSLVPMPLFHIGGSGWALAGLYAGCRQVLVRDIDPVALVDVFERERITNAFIVPAVLQFMCQVPGAAGRDYSALRAITYGASPITSEALRRALDTFRAPLFQLYGMTETTGAIVQLDPEDHDPGGPRARLMRSAGRPYAWVEVRITEPGGDAERAPGEVGEVLVRSAQNTPGYWKRPEETARLLAGDGWLRTGDAGYVDDEGYLFLTDRIKDMIVTGAENVYPIEVEEVLAAHPGIADVAVIGVPDERWGETVKAVVVRAPGAGLDADEVIAYARERLAGFKRPRSVDFVEALPRNPSGKILKKDLRAPYWEGLGRTIA</sequence>
<evidence type="ECO:0000313" key="3">
    <source>
        <dbReference type="EMBL" id="MFD0687467.1"/>
    </source>
</evidence>
<comment type="caution">
    <text evidence="3">The sequence shown here is derived from an EMBL/GenBank/DDBJ whole genome shotgun (WGS) entry which is preliminary data.</text>
</comment>
<reference evidence="4" key="1">
    <citation type="journal article" date="2019" name="Int. J. Syst. Evol. Microbiol.">
        <title>The Global Catalogue of Microorganisms (GCM) 10K type strain sequencing project: providing services to taxonomists for standard genome sequencing and annotation.</title>
        <authorList>
            <consortium name="The Broad Institute Genomics Platform"/>
            <consortium name="The Broad Institute Genome Sequencing Center for Infectious Disease"/>
            <person name="Wu L."/>
            <person name="Ma J."/>
        </authorList>
    </citation>
    <scope>NUCLEOTIDE SEQUENCE [LARGE SCALE GENOMIC DNA]</scope>
    <source>
        <strain evidence="4">JCM 9371</strain>
    </source>
</reference>
<dbReference type="NCBIfam" id="NF004837">
    <property type="entry name" value="PRK06187.1"/>
    <property type="match status" value="1"/>
</dbReference>
<protein>
    <submittedName>
        <fullName evidence="3">Long-chain-fatty-acid--CoA ligase</fullName>
        <ecNumber evidence="3">6.2.1.3</ecNumber>
    </submittedName>
</protein>
<dbReference type="SUPFAM" id="SSF56801">
    <property type="entry name" value="Acetyl-CoA synthetase-like"/>
    <property type="match status" value="1"/>
</dbReference>
<gene>
    <name evidence="3" type="ORF">ACFQZM_23425</name>
</gene>
<dbReference type="RefSeq" id="WP_207399843.1">
    <property type="nucleotide sequence ID" value="NZ_CAACUY010000050.1"/>
</dbReference>
<dbReference type="PANTHER" id="PTHR43767">
    <property type="entry name" value="LONG-CHAIN-FATTY-ACID--COA LIGASE"/>
    <property type="match status" value="1"/>
</dbReference>
<dbReference type="Proteomes" id="UP001597063">
    <property type="component" value="Unassembled WGS sequence"/>
</dbReference>
<dbReference type="PANTHER" id="PTHR43767:SF1">
    <property type="entry name" value="NONRIBOSOMAL PEPTIDE SYNTHASE PES1 (EUROFUNG)-RELATED"/>
    <property type="match status" value="1"/>
</dbReference>
<proteinExistence type="predicted"/>
<dbReference type="InterPro" id="IPR000873">
    <property type="entry name" value="AMP-dep_synth/lig_dom"/>
</dbReference>
<evidence type="ECO:0000313" key="4">
    <source>
        <dbReference type="Proteomes" id="UP001597063"/>
    </source>
</evidence>
<dbReference type="EMBL" id="JBHTGP010000012">
    <property type="protein sequence ID" value="MFD0687467.1"/>
    <property type="molecule type" value="Genomic_DNA"/>
</dbReference>
<keyword evidence="4" id="KW-1185">Reference proteome</keyword>
<dbReference type="Gene3D" id="3.40.50.12780">
    <property type="entry name" value="N-terminal domain of ligase-like"/>
    <property type="match status" value="1"/>
</dbReference>
<evidence type="ECO:0000259" key="1">
    <source>
        <dbReference type="Pfam" id="PF00501"/>
    </source>
</evidence>
<evidence type="ECO:0000259" key="2">
    <source>
        <dbReference type="Pfam" id="PF13193"/>
    </source>
</evidence>
<dbReference type="EC" id="6.2.1.3" evidence="3"/>
<dbReference type="GO" id="GO:0004467">
    <property type="term" value="F:long-chain fatty acid-CoA ligase activity"/>
    <property type="evidence" value="ECO:0007669"/>
    <property type="project" value="UniProtKB-EC"/>
</dbReference>
<dbReference type="InterPro" id="IPR042099">
    <property type="entry name" value="ANL_N_sf"/>
</dbReference>
<dbReference type="Gene3D" id="3.30.300.30">
    <property type="match status" value="1"/>
</dbReference>
<keyword evidence="3" id="KW-0436">Ligase</keyword>
<dbReference type="InterPro" id="IPR025110">
    <property type="entry name" value="AMP-bd_C"/>
</dbReference>
<organism evidence="3 4">
    <name type="scientific">Actinomadura fibrosa</name>
    <dbReference type="NCBI Taxonomy" id="111802"/>
    <lineage>
        <taxon>Bacteria</taxon>
        <taxon>Bacillati</taxon>
        <taxon>Actinomycetota</taxon>
        <taxon>Actinomycetes</taxon>
        <taxon>Streptosporangiales</taxon>
        <taxon>Thermomonosporaceae</taxon>
        <taxon>Actinomadura</taxon>
    </lineage>
</organism>
<dbReference type="InterPro" id="IPR050237">
    <property type="entry name" value="ATP-dep_AMP-bd_enzyme"/>
</dbReference>
<dbReference type="Pfam" id="PF00501">
    <property type="entry name" value="AMP-binding"/>
    <property type="match status" value="1"/>
</dbReference>
<feature type="domain" description="AMP-dependent synthetase/ligase" evidence="1">
    <location>
        <begin position="5"/>
        <end position="357"/>
    </location>
</feature>
<name>A0ABW2XLP3_9ACTN</name>
<dbReference type="InterPro" id="IPR045851">
    <property type="entry name" value="AMP-bd_C_sf"/>
</dbReference>
<accession>A0ABW2XLP3</accession>
<feature type="domain" description="AMP-binding enzyme C-terminal" evidence="2">
    <location>
        <begin position="408"/>
        <end position="483"/>
    </location>
</feature>